<dbReference type="Proteomes" id="UP001558713">
    <property type="component" value="Unassembled WGS sequence"/>
</dbReference>
<dbReference type="Pfam" id="PF00536">
    <property type="entry name" value="SAM_1"/>
    <property type="match status" value="1"/>
</dbReference>
<dbReference type="SMART" id="SM00454">
    <property type="entry name" value="SAM"/>
    <property type="match status" value="1"/>
</dbReference>
<proteinExistence type="inferred from homology"/>
<evidence type="ECO:0000256" key="3">
    <source>
        <dbReference type="ARBA" id="ARBA00022763"/>
    </source>
</evidence>
<reference evidence="8 9" key="1">
    <citation type="submission" date="2024-04" db="EMBL/GenBank/DDBJ databases">
        <title>Genome assembly C_amara_ONT_v2.</title>
        <authorList>
            <person name="Yant L."/>
            <person name="Moore C."/>
            <person name="Slenker M."/>
        </authorList>
    </citation>
    <scope>NUCLEOTIDE SEQUENCE [LARGE SCALE GENOMIC DNA]</scope>
    <source>
        <tissue evidence="8">Leaf</tissue>
    </source>
</reference>
<evidence type="ECO:0000256" key="5">
    <source>
        <dbReference type="ARBA" id="ARBA00023242"/>
    </source>
</evidence>
<name>A0ABD0ZKR3_CARAN</name>
<dbReference type="PANTHER" id="PTHR23240:SF6">
    <property type="entry name" value="DNA CROSS-LINK REPAIR 1A PROTEIN"/>
    <property type="match status" value="1"/>
</dbReference>
<keyword evidence="9" id="KW-1185">Reference proteome</keyword>
<evidence type="ECO:0000256" key="2">
    <source>
        <dbReference type="ARBA" id="ARBA00010304"/>
    </source>
</evidence>
<comment type="subcellular location">
    <subcellularLocation>
        <location evidence="1">Nucleus</location>
    </subcellularLocation>
</comment>
<comment type="caution">
    <text evidence="8">The sequence shown here is derived from an EMBL/GenBank/DDBJ whole genome shotgun (WGS) entry which is preliminary data.</text>
</comment>
<protein>
    <submittedName>
        <fullName evidence="8">DNA cross-link repair protein SNM1</fullName>
    </submittedName>
</protein>
<feature type="compositionally biased region" description="Basic and acidic residues" evidence="6">
    <location>
        <begin position="340"/>
        <end position="358"/>
    </location>
</feature>
<evidence type="ECO:0000313" key="9">
    <source>
        <dbReference type="Proteomes" id="UP001558713"/>
    </source>
</evidence>
<gene>
    <name evidence="8" type="ORF">V5N11_032220</name>
</gene>
<dbReference type="PANTHER" id="PTHR23240">
    <property type="entry name" value="DNA CROSS-LINK REPAIR PROTEIN PSO2/SNM1-RELATED"/>
    <property type="match status" value="1"/>
</dbReference>
<evidence type="ECO:0000256" key="6">
    <source>
        <dbReference type="SAM" id="MobiDB-lite"/>
    </source>
</evidence>
<evidence type="ECO:0000256" key="4">
    <source>
        <dbReference type="ARBA" id="ARBA00023204"/>
    </source>
</evidence>
<dbReference type="SMART" id="SM00849">
    <property type="entry name" value="Lactamase_B"/>
    <property type="match status" value="1"/>
</dbReference>
<dbReference type="InterPro" id="IPR011084">
    <property type="entry name" value="DRMBL"/>
</dbReference>
<dbReference type="SUPFAM" id="SSF47769">
    <property type="entry name" value="SAM/Pointed domain"/>
    <property type="match status" value="1"/>
</dbReference>
<dbReference type="InterPro" id="IPR001279">
    <property type="entry name" value="Metallo-B-lactamas"/>
</dbReference>
<dbReference type="InterPro" id="IPR013761">
    <property type="entry name" value="SAM/pointed_sf"/>
</dbReference>
<evidence type="ECO:0000256" key="1">
    <source>
        <dbReference type="ARBA" id="ARBA00004123"/>
    </source>
</evidence>
<dbReference type="GO" id="GO:0005634">
    <property type="term" value="C:nucleus"/>
    <property type="evidence" value="ECO:0007669"/>
    <property type="project" value="UniProtKB-SubCell"/>
</dbReference>
<feature type="region of interest" description="Disordered" evidence="6">
    <location>
        <begin position="327"/>
        <end position="408"/>
    </location>
</feature>
<dbReference type="CDD" id="cd09487">
    <property type="entry name" value="SAM_superfamily"/>
    <property type="match status" value="1"/>
</dbReference>
<dbReference type="FunFam" id="3.60.15.10:FF:000027">
    <property type="entry name" value="DNA ligase 6"/>
    <property type="match status" value="1"/>
</dbReference>
<organism evidence="8 9">
    <name type="scientific">Cardamine amara subsp. amara</name>
    <dbReference type="NCBI Taxonomy" id="228776"/>
    <lineage>
        <taxon>Eukaryota</taxon>
        <taxon>Viridiplantae</taxon>
        <taxon>Streptophyta</taxon>
        <taxon>Embryophyta</taxon>
        <taxon>Tracheophyta</taxon>
        <taxon>Spermatophyta</taxon>
        <taxon>Magnoliopsida</taxon>
        <taxon>eudicotyledons</taxon>
        <taxon>Gunneridae</taxon>
        <taxon>Pentapetalae</taxon>
        <taxon>rosids</taxon>
        <taxon>malvids</taxon>
        <taxon>Brassicales</taxon>
        <taxon>Brassicaceae</taxon>
        <taxon>Cardamineae</taxon>
        <taxon>Cardamine</taxon>
    </lineage>
</organism>
<dbReference type="AlphaFoldDB" id="A0ABD0ZKR3"/>
<keyword evidence="5" id="KW-0539">Nucleus</keyword>
<dbReference type="InterPro" id="IPR036866">
    <property type="entry name" value="RibonucZ/Hydroxyglut_hydro"/>
</dbReference>
<dbReference type="EMBL" id="JBANAX010000736">
    <property type="protein sequence ID" value="KAL1195083.1"/>
    <property type="molecule type" value="Genomic_DNA"/>
</dbReference>
<comment type="similarity">
    <text evidence="2">Belongs to the DNA repair metallo-beta-lactamase (DRMBL) family.</text>
</comment>
<evidence type="ECO:0000313" key="8">
    <source>
        <dbReference type="EMBL" id="KAL1195083.1"/>
    </source>
</evidence>
<sequence>MSNTGEDYDDDFQIPPSSHLSIRKPLRPTNANISHRPPNKKPRLSRNPGKENVAPAPTPPPPPESSFEPSGKSKLSADLFCSSSSPDCSLDCIPSSVDCSAGDFTAPIFSLGEDDPVLVYKENRDDCFKANREGYLCNSMEARLSKSRIRLGFDGGIHEDEESFVESDSELDVLIKLCSESESNIGECSLGKDDSIQCPLCSMDISALSEDQRQVHSNICLDKSHNQPPQQDCLRRCENASSFIEESVDDPVQLPELVTDLSAVLKWLRSLGLAKYEDVFIREEIDWDTLQSLTEEDLLSIGITSLGPRKKIVNALSGLREVGASSAEVQAHSFSTSSHVTERQRDKSTIRKASEPKKPTANKLITEFFPGQATEGSKIRKTPKEPVAENNPSDSGRRRAVRRNGNNGKSKVIPHWNCIPGTPFRVDAFKYLTRDCCHWFLTHFHLDHYQGLTKSFSHGKIYCSLVTAKLVNMKIGIPWEKLEVLHLGQKVNIAGIDVTCFDANHCPGSLMLLFEPANGKAVLHTGDFRYCEEMSNRLMGSQISSLILDTTYCNPQYDFPKQEAVIQFVVEAIQAEAFNPKTLFLIGSYTIGKERLFLEVARVLREKIYINPSKLKLLECLGFSKEDMQWFTVKEEESHIHVVPLWTLASFKRLKHISNRYTNRYSLIVAFSPTGWTSGKTKKKSPGRRLQQGTIIRYEVPYSEHSSFTELKEFVQKVSPEVIIPSVNNDGPDSAAAMVSMLVS</sequence>
<dbReference type="FunFam" id="3.40.50.12650:FF:000004">
    <property type="entry name" value="DNA cross-link repair 1A protein"/>
    <property type="match status" value="1"/>
</dbReference>
<dbReference type="InterPro" id="IPR001660">
    <property type="entry name" value="SAM"/>
</dbReference>
<dbReference type="Gene3D" id="1.10.150.50">
    <property type="entry name" value="Transcription Factor, Ets-1"/>
    <property type="match status" value="1"/>
</dbReference>
<feature type="compositionally biased region" description="Acidic residues" evidence="6">
    <location>
        <begin position="1"/>
        <end position="12"/>
    </location>
</feature>
<dbReference type="Pfam" id="PF12706">
    <property type="entry name" value="Lactamase_B_2"/>
    <property type="match status" value="1"/>
</dbReference>
<dbReference type="Gene3D" id="3.40.50.12650">
    <property type="match status" value="1"/>
</dbReference>
<dbReference type="GO" id="GO:0006281">
    <property type="term" value="P:DNA repair"/>
    <property type="evidence" value="ECO:0007669"/>
    <property type="project" value="UniProtKB-KW"/>
</dbReference>
<dbReference type="PROSITE" id="PS50105">
    <property type="entry name" value="SAM_DOMAIN"/>
    <property type="match status" value="1"/>
</dbReference>
<feature type="region of interest" description="Disordered" evidence="6">
    <location>
        <begin position="1"/>
        <end position="71"/>
    </location>
</feature>
<feature type="domain" description="SAM" evidence="7">
    <location>
        <begin position="259"/>
        <end position="322"/>
    </location>
</feature>
<dbReference type="Pfam" id="PF07522">
    <property type="entry name" value="DRMBL"/>
    <property type="match status" value="1"/>
</dbReference>
<dbReference type="SUPFAM" id="SSF56281">
    <property type="entry name" value="Metallo-hydrolase/oxidoreductase"/>
    <property type="match status" value="1"/>
</dbReference>
<keyword evidence="4" id="KW-0234">DNA repair</keyword>
<dbReference type="CDD" id="cd16273">
    <property type="entry name" value="SNM1A-1C-like_MBL-fold"/>
    <property type="match status" value="1"/>
</dbReference>
<accession>A0ABD0ZKR3</accession>
<dbReference type="Gene3D" id="3.60.15.10">
    <property type="entry name" value="Ribonuclease Z/Hydroxyacylglutathione hydrolase-like"/>
    <property type="match status" value="1"/>
</dbReference>
<keyword evidence="3" id="KW-0227">DNA damage</keyword>
<evidence type="ECO:0000259" key="7">
    <source>
        <dbReference type="PROSITE" id="PS50105"/>
    </source>
</evidence>